<feature type="region of interest" description="Disordered" evidence="1">
    <location>
        <begin position="1"/>
        <end position="55"/>
    </location>
</feature>
<dbReference type="AlphaFoldDB" id="A0A1H8DTM1"/>
<dbReference type="OrthoDB" id="8450075at2"/>
<feature type="compositionally biased region" description="Low complexity" evidence="1">
    <location>
        <begin position="1"/>
        <end position="13"/>
    </location>
</feature>
<name>A0A1H8DTM1_9BURK</name>
<sequence length="204" mass="21385">MDQAQSPSQAPQPEQDDIQALRDRVRQLEDELASRKAQAHTQPESPPSPQAQQEQHAFVHDLVTRMSGADRTALHNWATRLLQVRHSGDTMLNKATQTLNATVSNKAALPAIKLLASEAKRRAWDQQGTGGRVAVAAGMIVALMAGPAALLLATTGVAAGFPLWTVFGSGGSLLQAVVDATGIIEDAPAPAPVSDGEAAESSSD</sequence>
<protein>
    <submittedName>
        <fullName evidence="2">Uncharacterized protein</fullName>
    </submittedName>
</protein>
<evidence type="ECO:0000313" key="2">
    <source>
        <dbReference type="EMBL" id="SEN09887.1"/>
    </source>
</evidence>
<proteinExistence type="predicted"/>
<dbReference type="EMBL" id="FOCW01000001">
    <property type="protein sequence ID" value="SEN09887.1"/>
    <property type="molecule type" value="Genomic_DNA"/>
</dbReference>
<gene>
    <name evidence="2" type="ORF">SAMN02745977_00425</name>
</gene>
<keyword evidence="3" id="KW-1185">Reference proteome</keyword>
<dbReference type="RefSeq" id="WP_091813257.1">
    <property type="nucleotide sequence ID" value="NZ_FOCW01000001.1"/>
</dbReference>
<dbReference type="Proteomes" id="UP000199531">
    <property type="component" value="Unassembled WGS sequence"/>
</dbReference>
<evidence type="ECO:0000256" key="1">
    <source>
        <dbReference type="SAM" id="MobiDB-lite"/>
    </source>
</evidence>
<evidence type="ECO:0000313" key="3">
    <source>
        <dbReference type="Proteomes" id="UP000199531"/>
    </source>
</evidence>
<reference evidence="2 3" key="1">
    <citation type="submission" date="2016-10" db="EMBL/GenBank/DDBJ databases">
        <authorList>
            <person name="de Groot N.N."/>
        </authorList>
    </citation>
    <scope>NUCLEOTIDE SEQUENCE [LARGE SCALE GENOMIC DNA]</scope>
    <source>
        <strain evidence="2 3">DSM 15123</strain>
    </source>
</reference>
<feature type="compositionally biased region" description="Basic and acidic residues" evidence="1">
    <location>
        <begin position="19"/>
        <end position="34"/>
    </location>
</feature>
<accession>A0A1H8DTM1</accession>
<organism evidence="2 3">
    <name type="scientific">Brachymonas denitrificans DSM 15123</name>
    <dbReference type="NCBI Taxonomy" id="1121117"/>
    <lineage>
        <taxon>Bacteria</taxon>
        <taxon>Pseudomonadati</taxon>
        <taxon>Pseudomonadota</taxon>
        <taxon>Betaproteobacteria</taxon>
        <taxon>Burkholderiales</taxon>
        <taxon>Comamonadaceae</taxon>
        <taxon>Brachymonas</taxon>
    </lineage>
</organism>